<accession>A0ABF7QNK4</accession>
<dbReference type="RefSeq" id="WP_012558248.1">
    <property type="nucleotide sequence ID" value="NC_011369.1"/>
</dbReference>
<evidence type="ECO:0000313" key="3">
    <source>
        <dbReference type="Proteomes" id="UP000008330"/>
    </source>
</evidence>
<name>A0ABF7QNK4_RHILW</name>
<gene>
    <name evidence="2" type="ordered locus">Rleg2_2450</name>
</gene>
<dbReference type="EMBL" id="CP001191">
    <property type="protein sequence ID" value="ACI55724.1"/>
    <property type="molecule type" value="Genomic_DNA"/>
</dbReference>
<proteinExistence type="predicted"/>
<feature type="coiled-coil region" evidence="1">
    <location>
        <begin position="83"/>
        <end position="114"/>
    </location>
</feature>
<keyword evidence="3" id="KW-1185">Reference proteome</keyword>
<reference evidence="2 3" key="1">
    <citation type="journal article" date="2010" name="Stand. Genomic Sci.">
        <title>Complete genome sequence of Rhizobium leguminosarum bv trifolii strain WSM2304, an effective microsymbiont of the South American clover Trifolium polymorphum.</title>
        <authorList>
            <person name="Reeve W."/>
            <person name="O'Hara G."/>
            <person name="Chain P."/>
            <person name="Ardley J."/>
            <person name="Brau L."/>
            <person name="Nandesena K."/>
            <person name="Tiwari R."/>
            <person name="Malfatti S."/>
            <person name="Kiss H."/>
            <person name="Lapidus A."/>
            <person name="Copeland A."/>
            <person name="Nolan M."/>
            <person name="Land M."/>
            <person name="Ivanova N."/>
            <person name="Mavromatis K."/>
            <person name="Markowitz V."/>
            <person name="Kyrpides N."/>
            <person name="Melino V."/>
            <person name="Denton M."/>
            <person name="Yates R."/>
            <person name="Howieson J."/>
        </authorList>
    </citation>
    <scope>NUCLEOTIDE SEQUENCE [LARGE SCALE GENOMIC DNA]</scope>
    <source>
        <strain evidence="2 3">WSM2304</strain>
    </source>
</reference>
<sequence>MIAQETAKLSAISDKKKSNRAKVMSDAFYAQNLLREAFPERRYGSVKGAIFAAYRFVSPKVSKELTPRRIRAIRDGTARRIDAEEMEALKAAIIEEAHREQQELRARLAALDKKVAAFSESVAGLSVAGAGE</sequence>
<organism evidence="2 3">
    <name type="scientific">Rhizobium leguminosarum bv. trifolii (strain WSM2304)</name>
    <dbReference type="NCBI Taxonomy" id="395492"/>
    <lineage>
        <taxon>Bacteria</taxon>
        <taxon>Pseudomonadati</taxon>
        <taxon>Pseudomonadota</taxon>
        <taxon>Alphaproteobacteria</taxon>
        <taxon>Hyphomicrobiales</taxon>
        <taxon>Rhizobiaceae</taxon>
        <taxon>Rhizobium/Agrobacterium group</taxon>
        <taxon>Rhizobium</taxon>
    </lineage>
</organism>
<keyword evidence="1" id="KW-0175">Coiled coil</keyword>
<protein>
    <submittedName>
        <fullName evidence="2">Uncharacterized protein</fullName>
    </submittedName>
</protein>
<dbReference type="KEGG" id="rlt:Rleg2_2450"/>
<evidence type="ECO:0000256" key="1">
    <source>
        <dbReference type="SAM" id="Coils"/>
    </source>
</evidence>
<dbReference type="Proteomes" id="UP000008330">
    <property type="component" value="Chromosome"/>
</dbReference>
<evidence type="ECO:0000313" key="2">
    <source>
        <dbReference type="EMBL" id="ACI55724.1"/>
    </source>
</evidence>
<dbReference type="AlphaFoldDB" id="A0ABF7QNK4"/>